<reference evidence="12 13" key="1">
    <citation type="submission" date="2018-03" db="EMBL/GenBank/DDBJ databases">
        <title>Ahniella affigens gen. nov., sp. nov., a gammaproteobacterium isolated from sandy soil near a stream.</title>
        <authorList>
            <person name="Ko Y."/>
            <person name="Kim J.-H."/>
        </authorList>
    </citation>
    <scope>NUCLEOTIDE SEQUENCE [LARGE SCALE GENOMIC DNA]</scope>
    <source>
        <strain evidence="12 13">D13</strain>
    </source>
</reference>
<dbReference type="PANTHER" id="PTHR33162">
    <property type="entry name" value="SEC-INDEPENDENT PROTEIN TRANSLOCASE PROTEIN TATA, CHLOROPLASTIC"/>
    <property type="match status" value="1"/>
</dbReference>
<protein>
    <recommendedName>
        <fullName evidence="9">Sec-independent protein translocase protein TatB</fullName>
    </recommendedName>
</protein>
<gene>
    <name evidence="9 12" type="primary">tatB</name>
    <name evidence="12" type="ORF">C7S18_18570</name>
</gene>
<reference evidence="12 13" key="2">
    <citation type="submission" date="2018-03" db="EMBL/GenBank/DDBJ databases">
        <authorList>
            <person name="Keele B.F."/>
        </authorList>
    </citation>
    <scope>NUCLEOTIDE SEQUENCE [LARGE SCALE GENOMIC DNA]</scope>
    <source>
        <strain evidence="12 13">D13</strain>
    </source>
</reference>
<evidence type="ECO:0000256" key="8">
    <source>
        <dbReference type="ARBA" id="ARBA00023136"/>
    </source>
</evidence>
<evidence type="ECO:0000256" key="4">
    <source>
        <dbReference type="ARBA" id="ARBA00022692"/>
    </source>
</evidence>
<evidence type="ECO:0000256" key="1">
    <source>
        <dbReference type="ARBA" id="ARBA00004167"/>
    </source>
</evidence>
<keyword evidence="10" id="KW-0175">Coiled coil</keyword>
<dbReference type="KEGG" id="xba:C7S18_18570"/>
<keyword evidence="4 9" id="KW-0812">Transmembrane</keyword>
<keyword evidence="7 9" id="KW-0811">Translocation</keyword>
<sequence>MFEVGFSEMVVIAVIALIVLGPERLPKAARMIGALTRRARSAVTNLRNELEREIAADELKRHLKEAEQSIQSAVQEVAKVDPLAGIKDDLNSLTPTDQPKP</sequence>
<comment type="function">
    <text evidence="9">Part of the twin-arginine translocation (Tat) system that transports large folded proteins containing a characteristic twin-arginine motif in their signal peptide across membranes. Together with TatC, TatB is part of a receptor directly interacting with Tat signal peptides. TatB may form an oligomeric binding site that transiently accommodates folded Tat precursor proteins before their translocation.</text>
</comment>
<dbReference type="HAMAP" id="MF_00237">
    <property type="entry name" value="TatB"/>
    <property type="match status" value="1"/>
</dbReference>
<organism evidence="12 13">
    <name type="scientific">Ahniella affigens</name>
    <dbReference type="NCBI Taxonomy" id="2021234"/>
    <lineage>
        <taxon>Bacteria</taxon>
        <taxon>Pseudomonadati</taxon>
        <taxon>Pseudomonadota</taxon>
        <taxon>Gammaproteobacteria</taxon>
        <taxon>Lysobacterales</taxon>
        <taxon>Rhodanobacteraceae</taxon>
        <taxon>Ahniella</taxon>
    </lineage>
</organism>
<dbReference type="OrthoDB" id="9816005at2"/>
<dbReference type="InterPro" id="IPR003369">
    <property type="entry name" value="TatA/B/E"/>
</dbReference>
<dbReference type="Proteomes" id="UP000241074">
    <property type="component" value="Chromosome"/>
</dbReference>
<comment type="subcellular location">
    <subcellularLocation>
        <location evidence="9">Cell membrane</location>
        <topology evidence="9">Single-pass membrane protein</topology>
    </subcellularLocation>
    <subcellularLocation>
        <location evidence="1">Membrane</location>
        <topology evidence="1">Single-pass membrane protein</topology>
    </subcellularLocation>
</comment>
<evidence type="ECO:0000256" key="3">
    <source>
        <dbReference type="ARBA" id="ARBA00022475"/>
    </source>
</evidence>
<dbReference type="PRINTS" id="PR01506">
    <property type="entry name" value="TATBPROTEIN"/>
</dbReference>
<keyword evidence="2 9" id="KW-0813">Transport</keyword>
<evidence type="ECO:0000313" key="12">
    <source>
        <dbReference type="EMBL" id="AVP99051.1"/>
    </source>
</evidence>
<dbReference type="EMBL" id="CP027860">
    <property type="protein sequence ID" value="AVP99051.1"/>
    <property type="molecule type" value="Genomic_DNA"/>
</dbReference>
<keyword evidence="3 9" id="KW-1003">Cell membrane</keyword>
<dbReference type="GO" id="GO:0033281">
    <property type="term" value="C:TAT protein transport complex"/>
    <property type="evidence" value="ECO:0007669"/>
    <property type="project" value="UniProtKB-UniRule"/>
</dbReference>
<keyword evidence="13" id="KW-1185">Reference proteome</keyword>
<comment type="subunit">
    <text evidence="9">The Tat system comprises two distinct complexes: a TatABC complex, containing multiple copies of TatA, TatB and TatC subunits, and a separate TatA complex, containing only TatA subunits. Substrates initially bind to the TatABC complex, which probably triggers association of the separate TatA complex to form the active translocon.</text>
</comment>
<dbReference type="GO" id="GO:0043953">
    <property type="term" value="P:protein transport by the Tat complex"/>
    <property type="evidence" value="ECO:0007669"/>
    <property type="project" value="UniProtKB-UniRule"/>
</dbReference>
<name>A0A2P1PW22_9GAMM</name>
<dbReference type="PANTHER" id="PTHR33162:SF1">
    <property type="entry name" value="SEC-INDEPENDENT PROTEIN TRANSLOCASE PROTEIN TATA, CHLOROPLASTIC"/>
    <property type="match status" value="1"/>
</dbReference>
<feature type="transmembrane region" description="Helical" evidence="11">
    <location>
        <begin position="6"/>
        <end position="22"/>
    </location>
</feature>
<keyword evidence="6 9" id="KW-1133">Transmembrane helix</keyword>
<evidence type="ECO:0000256" key="7">
    <source>
        <dbReference type="ARBA" id="ARBA00023010"/>
    </source>
</evidence>
<dbReference type="Gene3D" id="1.20.5.3310">
    <property type="match status" value="1"/>
</dbReference>
<dbReference type="InterPro" id="IPR018448">
    <property type="entry name" value="TatB"/>
</dbReference>
<keyword evidence="8 9" id="KW-0472">Membrane</keyword>
<proteinExistence type="inferred from homology"/>
<dbReference type="GO" id="GO:0008320">
    <property type="term" value="F:protein transmembrane transporter activity"/>
    <property type="evidence" value="ECO:0007669"/>
    <property type="project" value="UniProtKB-UniRule"/>
</dbReference>
<evidence type="ECO:0000256" key="6">
    <source>
        <dbReference type="ARBA" id="ARBA00022989"/>
    </source>
</evidence>
<comment type="similarity">
    <text evidence="9">Belongs to the TatB family.</text>
</comment>
<accession>A0A2P1PW22</accession>
<dbReference type="AlphaFoldDB" id="A0A2P1PW22"/>
<evidence type="ECO:0000256" key="5">
    <source>
        <dbReference type="ARBA" id="ARBA00022927"/>
    </source>
</evidence>
<evidence type="ECO:0000256" key="9">
    <source>
        <dbReference type="HAMAP-Rule" id="MF_00237"/>
    </source>
</evidence>
<evidence type="ECO:0000256" key="2">
    <source>
        <dbReference type="ARBA" id="ARBA00022448"/>
    </source>
</evidence>
<evidence type="ECO:0000313" key="13">
    <source>
        <dbReference type="Proteomes" id="UP000241074"/>
    </source>
</evidence>
<dbReference type="NCBIfam" id="TIGR01410">
    <property type="entry name" value="tatB"/>
    <property type="match status" value="1"/>
</dbReference>
<dbReference type="RefSeq" id="WP_106892970.1">
    <property type="nucleotide sequence ID" value="NZ_CP027860.1"/>
</dbReference>
<dbReference type="Pfam" id="PF02416">
    <property type="entry name" value="TatA_B_E"/>
    <property type="match status" value="1"/>
</dbReference>
<feature type="coiled-coil region" evidence="10">
    <location>
        <begin position="47"/>
        <end position="76"/>
    </location>
</feature>
<keyword evidence="5 9" id="KW-0653">Protein transport</keyword>
<evidence type="ECO:0000256" key="10">
    <source>
        <dbReference type="SAM" id="Coils"/>
    </source>
</evidence>
<evidence type="ECO:0000256" key="11">
    <source>
        <dbReference type="SAM" id="Phobius"/>
    </source>
</evidence>